<accession>A0A948W881</accession>
<dbReference type="Gene3D" id="1.20.120.450">
    <property type="entry name" value="dinb family like domain"/>
    <property type="match status" value="1"/>
</dbReference>
<dbReference type="EMBL" id="JAHJDP010000091">
    <property type="protein sequence ID" value="MBU2692426.1"/>
    <property type="molecule type" value="Genomic_DNA"/>
</dbReference>
<dbReference type="SUPFAM" id="SSF109854">
    <property type="entry name" value="DinB/YfiT-like putative metalloenzymes"/>
    <property type="match status" value="1"/>
</dbReference>
<name>A0A948W881_UNCEI</name>
<dbReference type="AlphaFoldDB" id="A0A948W881"/>
<organism evidence="2 3">
    <name type="scientific">Eiseniibacteriota bacterium</name>
    <dbReference type="NCBI Taxonomy" id="2212470"/>
    <lineage>
        <taxon>Bacteria</taxon>
        <taxon>Candidatus Eiseniibacteriota</taxon>
    </lineage>
</organism>
<evidence type="ECO:0000259" key="1">
    <source>
        <dbReference type="Pfam" id="PF12867"/>
    </source>
</evidence>
<evidence type="ECO:0000313" key="3">
    <source>
        <dbReference type="Proteomes" id="UP000777784"/>
    </source>
</evidence>
<dbReference type="Pfam" id="PF12867">
    <property type="entry name" value="DinB_2"/>
    <property type="match status" value="1"/>
</dbReference>
<comment type="caution">
    <text evidence="2">The sequence shown here is derived from an EMBL/GenBank/DDBJ whole genome shotgun (WGS) entry which is preliminary data.</text>
</comment>
<proteinExistence type="predicted"/>
<dbReference type="InterPro" id="IPR034660">
    <property type="entry name" value="DinB/YfiT-like"/>
</dbReference>
<gene>
    <name evidence="2" type="ORF">KJ970_15995</name>
</gene>
<dbReference type="Proteomes" id="UP000777784">
    <property type="component" value="Unassembled WGS sequence"/>
</dbReference>
<evidence type="ECO:0000313" key="2">
    <source>
        <dbReference type="EMBL" id="MBU2692426.1"/>
    </source>
</evidence>
<dbReference type="InterPro" id="IPR024775">
    <property type="entry name" value="DinB-like"/>
</dbReference>
<feature type="domain" description="DinB-like" evidence="1">
    <location>
        <begin position="28"/>
        <end position="161"/>
    </location>
</feature>
<sequence length="180" mass="21417">MPEKAPWIKRRFTFDTPLSMFPNILERLRGTPARIEDLVRDISQGKAMKRIDGRWSIQENIGHLIEVEDLWLGRLDDFADGIAVLRPADMKNRRTDAAEYNKQELREILKAFRRIRTHFIQRLESMDEEAIGRMSHHPRLNQPMKIPDMMFFASEHDDHHIVRIAELLRELELNHREDEV</sequence>
<protein>
    <submittedName>
        <fullName evidence="2">DinB family protein</fullName>
    </submittedName>
</protein>
<reference evidence="2" key="1">
    <citation type="submission" date="2021-05" db="EMBL/GenBank/DDBJ databases">
        <title>Energy efficiency and biological interactions define the core microbiome of deep oligotrophic groundwater.</title>
        <authorList>
            <person name="Mehrshad M."/>
            <person name="Lopez-Fernandez M."/>
            <person name="Bell E."/>
            <person name="Bernier-Latmani R."/>
            <person name="Bertilsson S."/>
            <person name="Dopson M."/>
        </authorList>
    </citation>
    <scope>NUCLEOTIDE SEQUENCE</scope>
    <source>
        <strain evidence="2">Modern_marine.mb.64</strain>
    </source>
</reference>